<reference evidence="4 5" key="1">
    <citation type="submission" date="2017-09" db="EMBL/GenBank/DDBJ databases">
        <title>Depth-based differentiation of microbial function through sediment-hosted aquifers and enrichment of novel symbionts in the deep terrestrial subsurface.</title>
        <authorList>
            <person name="Probst A.J."/>
            <person name="Ladd B."/>
            <person name="Jarett J.K."/>
            <person name="Geller-Mcgrath D.E."/>
            <person name="Sieber C.M."/>
            <person name="Emerson J.B."/>
            <person name="Anantharaman K."/>
            <person name="Thomas B.C."/>
            <person name="Malmstrom R."/>
            <person name="Stieglmeier M."/>
            <person name="Klingl A."/>
            <person name="Woyke T."/>
            <person name="Ryan C.M."/>
            <person name="Banfield J.F."/>
        </authorList>
    </citation>
    <scope>NUCLEOTIDE SEQUENCE [LARGE SCALE GENOMIC DNA]</scope>
    <source>
        <strain evidence="4">CG11_big_fil_rev_8_21_14_0_20_39_34</strain>
    </source>
</reference>
<evidence type="ECO:0000259" key="3">
    <source>
        <dbReference type="Pfam" id="PF13458"/>
    </source>
</evidence>
<dbReference type="Pfam" id="PF13458">
    <property type="entry name" value="Peripla_BP_6"/>
    <property type="match status" value="1"/>
</dbReference>
<dbReference type="PROSITE" id="PS51257">
    <property type="entry name" value="PROKAR_LIPOPROTEIN"/>
    <property type="match status" value="1"/>
</dbReference>
<comment type="similarity">
    <text evidence="1">Belongs to the leucine-binding protein family.</text>
</comment>
<dbReference type="InterPro" id="IPR051010">
    <property type="entry name" value="BCAA_transport"/>
</dbReference>
<evidence type="ECO:0000256" key="1">
    <source>
        <dbReference type="ARBA" id="ARBA00010062"/>
    </source>
</evidence>
<proteinExistence type="inferred from homology"/>
<sequence length="376" mass="41730">MQKTSIIFFLFLFLITGCSQNGKNELAKEKEPMRVGWISDLSGSVSKWGADKAVQIAVDEINEAGGINGRKFELIMEDGKCRSKDAVNAMNKLIHVDGVHFVLGGHCSPESLAIAPIAQENKVLMFAQMTTSPDLSDAGDYVFRTSQVNTEQSKLIADLMLQKLGIKSLGIIYEETGYAEPIARVLKEQFEQNGGSVLLYEGYSQGEKDFRSSLTKVLAKKPDALFFSPQDNENAGLLLQQIHELGGKEHIFGNEIFGSEDLVKNMGVYMDGIIYSTPDYNPLGEKEKTFIEKYKQKYNVEGLPFGLYTAEVYDATNILAQAISKYGDNVDKVKDALYKVQDYYGASGKFSINEKGDGVRNYVLKRVQNGKVLNLE</sequence>
<organism evidence="4 5">
    <name type="scientific">Candidatus Magasanikbacteria bacterium CG11_big_fil_rev_8_21_14_0_20_39_34</name>
    <dbReference type="NCBI Taxonomy" id="1974653"/>
    <lineage>
        <taxon>Bacteria</taxon>
        <taxon>Candidatus Magasanikiibacteriota</taxon>
    </lineage>
</organism>
<accession>A0A2H0N6L2</accession>
<dbReference type="AlphaFoldDB" id="A0A2H0N6L2"/>
<name>A0A2H0N6L2_9BACT</name>
<dbReference type="InterPro" id="IPR028081">
    <property type="entry name" value="Leu-bd"/>
</dbReference>
<comment type="caution">
    <text evidence="4">The sequence shown here is derived from an EMBL/GenBank/DDBJ whole genome shotgun (WGS) entry which is preliminary data.</text>
</comment>
<dbReference type="PANTHER" id="PTHR30483:SF6">
    <property type="entry name" value="PERIPLASMIC BINDING PROTEIN OF ABC TRANSPORTER FOR NATURAL AMINO ACIDS"/>
    <property type="match status" value="1"/>
</dbReference>
<keyword evidence="2" id="KW-0732">Signal</keyword>
<dbReference type="PANTHER" id="PTHR30483">
    <property type="entry name" value="LEUCINE-SPECIFIC-BINDING PROTEIN"/>
    <property type="match status" value="1"/>
</dbReference>
<dbReference type="Gene3D" id="3.40.50.2300">
    <property type="match status" value="2"/>
</dbReference>
<dbReference type="EMBL" id="PCWN01000001">
    <property type="protein sequence ID" value="PIR04517.1"/>
    <property type="molecule type" value="Genomic_DNA"/>
</dbReference>
<evidence type="ECO:0000256" key="2">
    <source>
        <dbReference type="ARBA" id="ARBA00022729"/>
    </source>
</evidence>
<dbReference type="Proteomes" id="UP000229600">
    <property type="component" value="Unassembled WGS sequence"/>
</dbReference>
<dbReference type="CDD" id="cd19984">
    <property type="entry name" value="PBP1_ABC_ligand_binding-like"/>
    <property type="match status" value="1"/>
</dbReference>
<evidence type="ECO:0000313" key="4">
    <source>
        <dbReference type="EMBL" id="PIR04517.1"/>
    </source>
</evidence>
<gene>
    <name evidence="4" type="ORF">COV59_00105</name>
</gene>
<dbReference type="InterPro" id="IPR028082">
    <property type="entry name" value="Peripla_BP_I"/>
</dbReference>
<protein>
    <recommendedName>
        <fullName evidence="3">Leucine-binding protein domain-containing protein</fullName>
    </recommendedName>
</protein>
<evidence type="ECO:0000313" key="5">
    <source>
        <dbReference type="Proteomes" id="UP000229600"/>
    </source>
</evidence>
<feature type="domain" description="Leucine-binding protein" evidence="3">
    <location>
        <begin position="32"/>
        <end position="370"/>
    </location>
</feature>
<dbReference type="SUPFAM" id="SSF53822">
    <property type="entry name" value="Periplasmic binding protein-like I"/>
    <property type="match status" value="1"/>
</dbReference>